<dbReference type="Proteomes" id="UP000308149">
    <property type="component" value="Chromosome"/>
</dbReference>
<dbReference type="PANTHER" id="PTHR12461:SF105">
    <property type="entry name" value="HYPOXIA-INDUCIBLE FACTOR 1-ALPHA INHIBITOR"/>
    <property type="match status" value="1"/>
</dbReference>
<name>A0A5B7ZQA8_9GAMM</name>
<dbReference type="InterPro" id="IPR003347">
    <property type="entry name" value="JmjC_dom"/>
</dbReference>
<dbReference type="SMART" id="SM00558">
    <property type="entry name" value="JmjC"/>
    <property type="match status" value="1"/>
</dbReference>
<protein>
    <submittedName>
        <fullName evidence="2">Cupin-like domain-containing protein</fullName>
    </submittedName>
</protein>
<dbReference type="InterPro" id="IPR041667">
    <property type="entry name" value="Cupin_8"/>
</dbReference>
<evidence type="ECO:0000259" key="1">
    <source>
        <dbReference type="PROSITE" id="PS51184"/>
    </source>
</evidence>
<feature type="domain" description="JmjC" evidence="1">
    <location>
        <begin position="112"/>
        <end position="269"/>
    </location>
</feature>
<dbReference type="AlphaFoldDB" id="A0A5B7ZQA8"/>
<sequence>MSAPIAEHPGGQAPAMADAVAAAQPLVIRGLCRDWPLVQAARRSFGEFAQAVAALDNGAPVDVLRMPPEAGGVLGYNEALDGFNYQHFKVATTEALQRLAAYSRVQGPVPGMALQSALIAGCLPGFAATHPMPSLPASVQPRLWVGNRVTTPAHFDASHNLAVVVCGRRRFTLFPVEQVANLYIGPLDFAPTGAAITLARPDAPDFDAHPRLRDALANARVAELEPGDALYLPPLWWHQVESLEPLNALVNYWWVPAQLEHRASAPALGALLHARLAFAALPAQERRDWRVLFDHYVFGDADPAAHIPQARRGVLGELDADALAVLRERIRSGL</sequence>
<dbReference type="OrthoDB" id="479699at2"/>
<reference evidence="2 3" key="1">
    <citation type="submission" date="2019-06" db="EMBL/GenBank/DDBJ databases">
        <title>Thermomonas aquatica sp. nov., isolated from an industrial wastewater treatment plant.</title>
        <authorList>
            <person name="Jeon J.H."/>
            <person name="Park D.-S."/>
        </authorList>
    </citation>
    <scope>NUCLEOTIDE SEQUENCE [LARGE SCALE GENOMIC DNA]</scope>
    <source>
        <strain evidence="2 3">SY21</strain>
    </source>
</reference>
<dbReference type="SUPFAM" id="SSF51197">
    <property type="entry name" value="Clavaminate synthase-like"/>
    <property type="match status" value="1"/>
</dbReference>
<evidence type="ECO:0000313" key="3">
    <source>
        <dbReference type="Proteomes" id="UP000308149"/>
    </source>
</evidence>
<keyword evidence="3" id="KW-1185">Reference proteome</keyword>
<dbReference type="RefSeq" id="WP_139715711.1">
    <property type="nucleotide sequence ID" value="NZ_CP040871.1"/>
</dbReference>
<organism evidence="2 3">
    <name type="scientific">Thermomonas aquatica</name>
    <dbReference type="NCBI Taxonomy" id="2202149"/>
    <lineage>
        <taxon>Bacteria</taxon>
        <taxon>Pseudomonadati</taxon>
        <taxon>Pseudomonadota</taxon>
        <taxon>Gammaproteobacteria</taxon>
        <taxon>Lysobacterales</taxon>
        <taxon>Lysobacteraceae</taxon>
        <taxon>Thermomonas</taxon>
    </lineage>
</organism>
<proteinExistence type="predicted"/>
<dbReference type="EMBL" id="CP040871">
    <property type="protein sequence ID" value="QDA56656.1"/>
    <property type="molecule type" value="Genomic_DNA"/>
</dbReference>
<dbReference type="InterPro" id="IPR014710">
    <property type="entry name" value="RmlC-like_jellyroll"/>
</dbReference>
<dbReference type="Gene3D" id="2.60.120.10">
    <property type="entry name" value="Jelly Rolls"/>
    <property type="match status" value="1"/>
</dbReference>
<gene>
    <name evidence="2" type="ORF">FHQ07_04665</name>
</gene>
<dbReference type="Pfam" id="PF13621">
    <property type="entry name" value="Cupin_8"/>
    <property type="match status" value="1"/>
</dbReference>
<dbReference type="PANTHER" id="PTHR12461">
    <property type="entry name" value="HYPOXIA-INDUCIBLE FACTOR 1 ALPHA INHIBITOR-RELATED"/>
    <property type="match status" value="1"/>
</dbReference>
<accession>A0A5B7ZQA8</accession>
<dbReference type="PROSITE" id="PS51184">
    <property type="entry name" value="JMJC"/>
    <property type="match status" value="1"/>
</dbReference>
<dbReference type="KEGG" id="thes:FHQ07_04665"/>
<evidence type="ECO:0000313" key="2">
    <source>
        <dbReference type="EMBL" id="QDA56656.1"/>
    </source>
</evidence>